<dbReference type="EMBL" id="QEKH01000037">
    <property type="protein sequence ID" value="PVY36045.1"/>
    <property type="molecule type" value="Genomic_DNA"/>
</dbReference>
<dbReference type="InterPro" id="IPR036388">
    <property type="entry name" value="WH-like_DNA-bd_sf"/>
</dbReference>
<dbReference type="SUPFAM" id="SSF46785">
    <property type="entry name" value="Winged helix' DNA-binding domain"/>
    <property type="match status" value="1"/>
</dbReference>
<dbReference type="RefSeq" id="WP_116885569.1">
    <property type="nucleotide sequence ID" value="NZ_QEKH01000037.1"/>
</dbReference>
<comment type="caution">
    <text evidence="2">The sequence shown here is derived from an EMBL/GenBank/DDBJ whole genome shotgun (WGS) entry which is preliminary data.</text>
</comment>
<evidence type="ECO:0000313" key="2">
    <source>
        <dbReference type="EMBL" id="PVY36045.1"/>
    </source>
</evidence>
<dbReference type="PANTHER" id="PTHR18964:SF173">
    <property type="entry name" value="GLUCOKINASE"/>
    <property type="match status" value="1"/>
</dbReference>
<accession>A0A2U1AI51</accession>
<protein>
    <submittedName>
        <fullName evidence="2">MarR family transcriptional regulator</fullName>
    </submittedName>
</protein>
<dbReference type="Gene3D" id="1.10.10.10">
    <property type="entry name" value="Winged helix-like DNA-binding domain superfamily/Winged helix DNA-binding domain"/>
    <property type="match status" value="1"/>
</dbReference>
<gene>
    <name evidence="2" type="ORF">C8D82_1377</name>
</gene>
<dbReference type="Pfam" id="PF12802">
    <property type="entry name" value="MarR_2"/>
    <property type="match status" value="1"/>
</dbReference>
<dbReference type="PANTHER" id="PTHR18964">
    <property type="entry name" value="ROK (REPRESSOR, ORF, KINASE) FAMILY"/>
    <property type="match status" value="1"/>
</dbReference>
<feature type="domain" description="HTH marR-type" evidence="1">
    <location>
        <begin position="8"/>
        <end position="49"/>
    </location>
</feature>
<dbReference type="GeneID" id="78296839"/>
<keyword evidence="3" id="KW-1185">Reference proteome</keyword>
<dbReference type="Pfam" id="PF00480">
    <property type="entry name" value="ROK"/>
    <property type="match status" value="1"/>
</dbReference>
<dbReference type="InterPro" id="IPR036390">
    <property type="entry name" value="WH_DNA-bd_sf"/>
</dbReference>
<name>A0A2U1AI51_9BACT</name>
<evidence type="ECO:0000259" key="1">
    <source>
        <dbReference type="Pfam" id="PF12802"/>
    </source>
</evidence>
<dbReference type="InterPro" id="IPR043129">
    <property type="entry name" value="ATPase_NBD"/>
</dbReference>
<evidence type="ECO:0000313" key="3">
    <source>
        <dbReference type="Proteomes" id="UP000245959"/>
    </source>
</evidence>
<dbReference type="SUPFAM" id="SSF53067">
    <property type="entry name" value="Actin-like ATPase domain"/>
    <property type="match status" value="1"/>
</dbReference>
<sequence length="362" mass="38032">MAASAEKLLNLLLRHGSLSRADLAKAMHLSRPAVSGLVDGLIRQGVLRETGCGASNGGKPPIMLEPVAERFGTIGVDIGHETLLRGVLCDASGKQLAVMELPHGNTFESISEQALKLAASLKAAASIPVAGFGVAVAGQVDHAANEIVYCANFPLKNRGLAERLAAGSGLTVRLDNRARAAAQWEYYFGAADNAEDFIFISAERGIGTAIYLDGKLFSGRAGVAGEIRSLLLPSPDGIGLLPVEQAMSEKFLLELSGNCPDTAGLVTAWRRGEPGAVRTVDYLIGGTVYVTGLLTNLLDPALIVLGGRFRDLGPEFARELATRLKVDPPRQLEFRLSKSGRIGAALGAALGVILENCKSNEP</sequence>
<dbReference type="InterPro" id="IPR000600">
    <property type="entry name" value="ROK"/>
</dbReference>
<dbReference type="AlphaFoldDB" id="A0A2U1AI51"/>
<dbReference type="Gene3D" id="3.30.420.40">
    <property type="match status" value="2"/>
</dbReference>
<dbReference type="InterPro" id="IPR000835">
    <property type="entry name" value="HTH_MarR-typ"/>
</dbReference>
<reference evidence="2 3" key="1">
    <citation type="submission" date="2018-04" db="EMBL/GenBank/DDBJ databases">
        <title>Genomic Encyclopedia of Type Strains, Phase IV (KMG-IV): sequencing the most valuable type-strain genomes for metagenomic binning, comparative biology and taxonomic classification.</title>
        <authorList>
            <person name="Goeker M."/>
        </authorList>
    </citation>
    <scope>NUCLEOTIDE SEQUENCE [LARGE SCALE GENOMIC DNA]</scope>
    <source>
        <strain evidence="2 3">DSM 14823</strain>
    </source>
</reference>
<dbReference type="Proteomes" id="UP000245959">
    <property type="component" value="Unassembled WGS sequence"/>
</dbReference>
<dbReference type="OrthoDB" id="9796533at2"/>
<organism evidence="2 3">
    <name type="scientific">Victivallis vadensis</name>
    <dbReference type="NCBI Taxonomy" id="172901"/>
    <lineage>
        <taxon>Bacteria</taxon>
        <taxon>Pseudomonadati</taxon>
        <taxon>Lentisphaerota</taxon>
        <taxon>Lentisphaeria</taxon>
        <taxon>Victivallales</taxon>
        <taxon>Victivallaceae</taxon>
        <taxon>Victivallis</taxon>
    </lineage>
</organism>
<dbReference type="GO" id="GO:0003700">
    <property type="term" value="F:DNA-binding transcription factor activity"/>
    <property type="evidence" value="ECO:0007669"/>
    <property type="project" value="InterPro"/>
</dbReference>
<proteinExistence type="predicted"/>